<dbReference type="RefSeq" id="WP_017747665.1">
    <property type="nucleotide sequence ID" value="NZ_KQ976354.1"/>
</dbReference>
<feature type="region of interest" description="Disordered" evidence="9">
    <location>
        <begin position="165"/>
        <end position="187"/>
    </location>
</feature>
<keyword evidence="6" id="KW-0472">Membrane</keyword>
<dbReference type="Proteomes" id="UP000076925">
    <property type="component" value="Unassembled WGS sequence"/>
</dbReference>
<proteinExistence type="inferred from homology"/>
<comment type="similarity">
    <text evidence="2">Belongs to the outer membrane factor (OMF) (TC 1.B.17) family.</text>
</comment>
<keyword evidence="4" id="KW-1134">Transmembrane beta strand</keyword>
<dbReference type="InterPro" id="IPR051906">
    <property type="entry name" value="TolC-like"/>
</dbReference>
<evidence type="ECO:0000256" key="6">
    <source>
        <dbReference type="ARBA" id="ARBA00023136"/>
    </source>
</evidence>
<dbReference type="PANTHER" id="PTHR30026">
    <property type="entry name" value="OUTER MEMBRANE PROTEIN TOLC"/>
    <property type="match status" value="1"/>
</dbReference>
<gene>
    <name evidence="10" type="ORF">WA1_14335</name>
</gene>
<name>A0A139XF06_9CYAN</name>
<evidence type="ECO:0000256" key="2">
    <source>
        <dbReference type="ARBA" id="ARBA00007613"/>
    </source>
</evidence>
<dbReference type="AlphaFoldDB" id="A0A139XF06"/>
<feature type="compositionally biased region" description="Polar residues" evidence="9">
    <location>
        <begin position="262"/>
        <end position="280"/>
    </location>
</feature>
<comment type="subcellular location">
    <subcellularLocation>
        <location evidence="1">Cell outer membrane</location>
    </subcellularLocation>
</comment>
<keyword evidence="7" id="KW-0998">Cell outer membrane</keyword>
<protein>
    <submittedName>
        <fullName evidence="10">Transporter</fullName>
    </submittedName>
</protein>
<feature type="coiled-coil region" evidence="8">
    <location>
        <begin position="426"/>
        <end position="523"/>
    </location>
</feature>
<dbReference type="GO" id="GO:1990281">
    <property type="term" value="C:efflux pump complex"/>
    <property type="evidence" value="ECO:0007669"/>
    <property type="project" value="TreeGrafter"/>
</dbReference>
<dbReference type="GO" id="GO:0015562">
    <property type="term" value="F:efflux transmembrane transporter activity"/>
    <property type="evidence" value="ECO:0007669"/>
    <property type="project" value="InterPro"/>
</dbReference>
<dbReference type="GO" id="GO:0015288">
    <property type="term" value="F:porin activity"/>
    <property type="evidence" value="ECO:0007669"/>
    <property type="project" value="TreeGrafter"/>
</dbReference>
<keyword evidence="11" id="KW-1185">Reference proteome</keyword>
<evidence type="ECO:0000256" key="7">
    <source>
        <dbReference type="ARBA" id="ARBA00023237"/>
    </source>
</evidence>
<evidence type="ECO:0000256" key="4">
    <source>
        <dbReference type="ARBA" id="ARBA00022452"/>
    </source>
</evidence>
<dbReference type="PANTHER" id="PTHR30026:SF21">
    <property type="entry name" value="SLR1270 PROTEIN"/>
    <property type="match status" value="1"/>
</dbReference>
<dbReference type="EMBL" id="ANNX02000016">
    <property type="protein sequence ID" value="KYC43266.1"/>
    <property type="molecule type" value="Genomic_DNA"/>
</dbReference>
<evidence type="ECO:0000256" key="3">
    <source>
        <dbReference type="ARBA" id="ARBA00022448"/>
    </source>
</evidence>
<dbReference type="InterPro" id="IPR003423">
    <property type="entry name" value="OMP_efflux"/>
</dbReference>
<keyword evidence="3" id="KW-0813">Transport</keyword>
<dbReference type="Pfam" id="PF02321">
    <property type="entry name" value="OEP"/>
    <property type="match status" value="2"/>
</dbReference>
<reference evidence="10 11" key="1">
    <citation type="journal article" date="2013" name="Genome Biol. Evol.">
        <title>Genomes of Stigonematalean cyanobacteria (subsection V) and the evolution of oxygenic photosynthesis from prokaryotes to plastids.</title>
        <authorList>
            <person name="Dagan T."/>
            <person name="Roettger M."/>
            <person name="Stucken K."/>
            <person name="Landan G."/>
            <person name="Koch R."/>
            <person name="Major P."/>
            <person name="Gould S.B."/>
            <person name="Goremykin V.V."/>
            <person name="Rippka R."/>
            <person name="Tandeau de Marsac N."/>
            <person name="Gugger M."/>
            <person name="Lockhart P.J."/>
            <person name="Allen J.F."/>
            <person name="Brune I."/>
            <person name="Maus I."/>
            <person name="Puhler A."/>
            <person name="Martin W.F."/>
        </authorList>
    </citation>
    <scope>NUCLEOTIDE SEQUENCE [LARGE SCALE GENOMIC DNA]</scope>
    <source>
        <strain evidence="10 11">PCC 7110</strain>
    </source>
</reference>
<evidence type="ECO:0000256" key="5">
    <source>
        <dbReference type="ARBA" id="ARBA00022692"/>
    </source>
</evidence>
<dbReference type="GO" id="GO:0009279">
    <property type="term" value="C:cell outer membrane"/>
    <property type="evidence" value="ECO:0007669"/>
    <property type="project" value="UniProtKB-SubCell"/>
</dbReference>
<accession>A0A139XF06</accession>
<dbReference type="SUPFAM" id="SSF56954">
    <property type="entry name" value="Outer membrane efflux proteins (OEP)"/>
    <property type="match status" value="1"/>
</dbReference>
<keyword evidence="5" id="KW-0812">Transmembrane</keyword>
<evidence type="ECO:0000313" key="11">
    <source>
        <dbReference type="Proteomes" id="UP000076925"/>
    </source>
</evidence>
<evidence type="ECO:0000256" key="9">
    <source>
        <dbReference type="SAM" id="MobiDB-lite"/>
    </source>
</evidence>
<comment type="caution">
    <text evidence="10">The sequence shown here is derived from an EMBL/GenBank/DDBJ whole genome shotgun (WGS) entry which is preliminary data.</text>
</comment>
<evidence type="ECO:0000256" key="1">
    <source>
        <dbReference type="ARBA" id="ARBA00004442"/>
    </source>
</evidence>
<dbReference type="STRING" id="128403.WA1_14335"/>
<dbReference type="Gene3D" id="1.20.1600.10">
    <property type="entry name" value="Outer membrane efflux proteins (OEP)"/>
    <property type="match status" value="1"/>
</dbReference>
<dbReference type="OrthoDB" id="501974at2"/>
<feature type="region of interest" description="Disordered" evidence="9">
    <location>
        <begin position="256"/>
        <end position="280"/>
    </location>
</feature>
<evidence type="ECO:0000313" key="10">
    <source>
        <dbReference type="EMBL" id="KYC43266.1"/>
    </source>
</evidence>
<keyword evidence="8" id="KW-0175">Coiled coil</keyword>
<sequence>MKGQTIFYSFLPSVTVAVLSTQAVLADTAEATGVRHVASPSVFSSIYEDTSVAVNINSRLATAVDNSMAYPVMPSTKNPVGIIKSVNNNHAGVVLTGKTGIPVRRIAGKVQGVLLEFKPTLKQTALIKKIRSASGKQTQSNPVIIPERGPQQSVVMAAVHNSNPASSVLEKTPTPAKQPITEKKNSGSQLLSKLTETAKTGRVVEVAQMLERVEFCPQPEKGSVGRSASLLLKSSTCSPNTAAASRVAQGDPTAIAPRASDNVKQNASTTTLPSEPVNVTQDNFTTPSTPATSILQGSIKVPDYLNPSPNPLQFPTKPEEVRIRGTQPITLNEAIELARRNNRDLQEALLTLEGNRFAVREQQAALLPSASVNANITRSGPGFAGSQLTDLQRQLGQQEQSSSTSFGAGAQIQYDIYTSGSRRASIRATEEQLRSSELQVEAQSETIRLNVTTQYYDLQQADENVRIAQSAVTNAQASLRDAQALERAGVSTRFDVLRSQVNLANAQQQLTNARSQQRIARRQLAQTLSLAEAVDITAADPVKLAGLWNISLDQTIVQAFQNRPELQQSLAERNAAEQRRRIARAQLGPQLSLVAAYNTSDEFDDTQSIQDNYSLAVRANLNLYDGGASRARANREKVNIRIAENQFADRRNQIRFEVEQAYSDLQANQENVQTATVAVDQSREALRLARLRFQAGVGTQTEVIDAENDLTRSEGQRVQAILDYNRSLARLQRSITARAGR</sequence>
<evidence type="ECO:0000256" key="8">
    <source>
        <dbReference type="SAM" id="Coils"/>
    </source>
</evidence>
<organism evidence="10 11">
    <name type="scientific">Scytonema hofmannii PCC 7110</name>
    <dbReference type="NCBI Taxonomy" id="128403"/>
    <lineage>
        <taxon>Bacteria</taxon>
        <taxon>Bacillati</taxon>
        <taxon>Cyanobacteriota</taxon>
        <taxon>Cyanophyceae</taxon>
        <taxon>Nostocales</taxon>
        <taxon>Scytonemataceae</taxon>
        <taxon>Scytonema</taxon>
    </lineage>
</organism>